<dbReference type="Proteomes" id="UP001597459">
    <property type="component" value="Unassembled WGS sequence"/>
</dbReference>
<dbReference type="Pfam" id="PF18737">
    <property type="entry name" value="HEPN_MAE_28990"/>
    <property type="match status" value="1"/>
</dbReference>
<sequence>MRYDQFENYLDTDLAWRKKEISELLLLAKTSNKEVLLKSLILLLYAHWEGYIKKSSKLYIKYVSEEKIKINDLSSNFTAIVLKSQISRCIEESDSLTLANELSFINGYLKKINKRFKIKIDPDKDLDKDIIDTQSNLKPKVFKSIVDIVGLDYKTSIETREHYINSNLLANRNCIGHGSPFDHTNQLDFSLTLKDIEKLKDIIFSIIDNYREELLDYVNNEFYLSVNEVKRKSYTLKKDKELEKLFSQIESV</sequence>
<dbReference type="RefSeq" id="WP_378298221.1">
    <property type="nucleotide sequence ID" value="NZ_JBHULX010000030.1"/>
</dbReference>
<organism evidence="2 3">
    <name type="scientific">Aquimarina hainanensis</name>
    <dbReference type="NCBI Taxonomy" id="1578017"/>
    <lineage>
        <taxon>Bacteria</taxon>
        <taxon>Pseudomonadati</taxon>
        <taxon>Bacteroidota</taxon>
        <taxon>Flavobacteriia</taxon>
        <taxon>Flavobacteriales</taxon>
        <taxon>Flavobacteriaceae</taxon>
        <taxon>Aquimarina</taxon>
    </lineage>
</organism>
<keyword evidence="3" id="KW-1185">Reference proteome</keyword>
<dbReference type="EMBL" id="JBHULX010000030">
    <property type="protein sequence ID" value="MFD2592088.1"/>
    <property type="molecule type" value="Genomic_DNA"/>
</dbReference>
<reference evidence="3" key="1">
    <citation type="journal article" date="2019" name="Int. J. Syst. Evol. Microbiol.">
        <title>The Global Catalogue of Microorganisms (GCM) 10K type strain sequencing project: providing services to taxonomists for standard genome sequencing and annotation.</title>
        <authorList>
            <consortium name="The Broad Institute Genomics Platform"/>
            <consortium name="The Broad Institute Genome Sequencing Center for Infectious Disease"/>
            <person name="Wu L."/>
            <person name="Ma J."/>
        </authorList>
    </citation>
    <scope>NUCLEOTIDE SEQUENCE [LARGE SCALE GENOMIC DNA]</scope>
    <source>
        <strain evidence="3">KCTC 42423</strain>
    </source>
</reference>
<proteinExistence type="predicted"/>
<accession>A0ABW5ND17</accession>
<protein>
    <submittedName>
        <fullName evidence="2">MAE_28990/MAE_18760 family HEPN-like nuclease</fullName>
    </submittedName>
</protein>
<comment type="caution">
    <text evidence="2">The sequence shown here is derived from an EMBL/GenBank/DDBJ whole genome shotgun (WGS) entry which is preliminary data.</text>
</comment>
<feature type="domain" description="MAE-28990/MAE-18760-like HEPN" evidence="1">
    <location>
        <begin position="7"/>
        <end position="223"/>
    </location>
</feature>
<evidence type="ECO:0000313" key="3">
    <source>
        <dbReference type="Proteomes" id="UP001597459"/>
    </source>
</evidence>
<gene>
    <name evidence="2" type="ORF">ACFSTE_14710</name>
</gene>
<evidence type="ECO:0000313" key="2">
    <source>
        <dbReference type="EMBL" id="MFD2592088.1"/>
    </source>
</evidence>
<dbReference type="InterPro" id="IPR040788">
    <property type="entry name" value="HEPN_MAE_28990"/>
</dbReference>
<name>A0ABW5ND17_9FLAO</name>
<evidence type="ECO:0000259" key="1">
    <source>
        <dbReference type="Pfam" id="PF18737"/>
    </source>
</evidence>